<keyword evidence="2" id="KW-0732">Signal</keyword>
<dbReference type="EMBL" id="BMOR01000005">
    <property type="protein sequence ID" value="GGN35752.1"/>
    <property type="molecule type" value="Genomic_DNA"/>
</dbReference>
<keyword evidence="5" id="KW-1185">Reference proteome</keyword>
<dbReference type="InterPro" id="IPR036415">
    <property type="entry name" value="Lamin_tail_dom_sf"/>
</dbReference>
<dbReference type="PANTHER" id="PTHR42834">
    <property type="entry name" value="ENDONUCLEASE/EXONUCLEASE/PHOSPHATASE FAMILY PROTEIN (AFU_ORTHOLOGUE AFUA_3G09210)"/>
    <property type="match status" value="1"/>
</dbReference>
<feature type="region of interest" description="Disordered" evidence="1">
    <location>
        <begin position="1322"/>
        <end position="1343"/>
    </location>
</feature>
<evidence type="ECO:0000259" key="3">
    <source>
        <dbReference type="PROSITE" id="PS51841"/>
    </source>
</evidence>
<comment type="caution">
    <text evidence="4">The sequence shown here is derived from an EMBL/GenBank/DDBJ whole genome shotgun (WGS) entry which is preliminary data.</text>
</comment>
<feature type="domain" description="LTD" evidence="3">
    <location>
        <begin position="1144"/>
        <end position="1273"/>
    </location>
</feature>
<organism evidence="4 5">
    <name type="scientific">Deinococcus daejeonensis</name>
    <dbReference type="NCBI Taxonomy" id="1007098"/>
    <lineage>
        <taxon>Bacteria</taxon>
        <taxon>Thermotogati</taxon>
        <taxon>Deinococcota</taxon>
        <taxon>Deinococci</taxon>
        <taxon>Deinococcales</taxon>
        <taxon>Deinococcaceae</taxon>
        <taxon>Deinococcus</taxon>
    </lineage>
</organism>
<proteinExistence type="predicted"/>
<dbReference type="Gene3D" id="2.60.40.1260">
    <property type="entry name" value="Lamin Tail domain"/>
    <property type="match status" value="1"/>
</dbReference>
<dbReference type="InterPro" id="IPR047971">
    <property type="entry name" value="ExeM-like"/>
</dbReference>
<feature type="compositionally biased region" description="Low complexity" evidence="1">
    <location>
        <begin position="117"/>
        <end position="139"/>
    </location>
</feature>
<sequence length="1343" mass="137202">MNANRLLLAGLLALTACGSAPQTTPISAAPTKAPRSLGLYELQVSALTGQNAQASVQRYGTAPLGAQADITSLLSFQRVSLSNVVDNENKVVHMTATFRVKNNTGGPLTLPTFIPVDTDGTNGTDGTTPFSNVRTRTGAPTTATGMQVEVARQLAGGQIQTDPGATPLVGDLDTGGIALTLPSGTTAPGIAHQGWQTAALAAGETQLVTFAARVPLRGTDISNDDPFSFNLVFAAADAPTSLPLTNIASVQGATPSGDAASPLNGQNVTVEGVVTAAFNASLQGFFMQEEGIDADSDATTSDGVFVYCGTAGCPAVNVGDRVRVTGTPTEFNNATQIATTAASVLTLASALPLPATQALTLPLDVTARERFEGMRVSVSGTVTNNFPLGRFGSFDIADARVTNFTQLNAPDITGNAAYQAEFKNRYIRIDDGSRQQNPDPEIFARGGQNLSAVNTLRGGDTVTATGVLTWSNDSGTLTNGGSLYTYRVLTGQSDVQVTASNPRLSAPAAVGGTLRVGAMNVLNYFTTLSVSNSGCTPNGFDSTKSGTQYIMRGANTCEEFERQQDKIVAAISGLNADVLNLMEIQNDFDKGSSSSVAWLVQKLNARLGAGTYAYVNPGAKVGTDAISLAMIYKPAAVTPVGNLAILDNSFDANYADTCNRPTWAQTFQSNTNGGRFTAVAMHLKSKGSKCDALGDTDTGDGQGNGYKARRNAANAIANWLATNPTGVDESDRLLMGDYNAYAGEEPLSILATAGYANLFDRNVYSYQFDGQWGSLDQAVGSASLAAQVTGKTKWHINSDEPTVLDYNTEFKSAAQLTGFYAPDAFRSSDHDPLLIGLNLTADAPLVSTVTQTPDTATQTVTVGGASVTQSFTSTLANATGPLNVTVTPVGGAPSIVSAPSTATSGAPFTVTVQAPAGTPTGTYEYTVTTENGGVSDSSTLTVTVNPAPVTTVTLTPSAASQTVNVNGAAATQSYTASGTNLTGDLTVTVTPVGSAPAIVSAPATATDGTPFTVTVQAPTGTAAGTYTYTVTAANSGQSSSSTLTVTVKPAPSITLSGTNKSVTVGAGTTTPVTVTRTNFTDSVTLNVDSVDSVTGAGTAPTVTVNTQTGTGTSGTLNIDATGATTGTYTVTVRGTGSGISDATATFTVTVTSSGVGKLVISEFRLRGPSGAADEFIELVNIGSAPLDISGYVVQGNTNNTANWALRATIPASTVLQPGQFYLVVNNNNNAAGGYSLAASAAGDLTYATGVTDNRAIRVIDTSGAAVDTVGFTTTTASGVLCEGTCLADGPTSNVSTQISWARNVSGGQFVDTDNNASDFTYRNGNSSGSANPQNKAVIFSGTN</sequence>
<dbReference type="PROSITE" id="PS51257">
    <property type="entry name" value="PROKAR_LIPOPROTEIN"/>
    <property type="match status" value="1"/>
</dbReference>
<dbReference type="NCBIfam" id="NF033681">
    <property type="entry name" value="ExeM_NucH_DNase"/>
    <property type="match status" value="1"/>
</dbReference>
<accession>A0ABQ2J3N9</accession>
<gene>
    <name evidence="4" type="ORF">GCM10010842_15860</name>
</gene>
<dbReference type="Proteomes" id="UP000645517">
    <property type="component" value="Unassembled WGS sequence"/>
</dbReference>
<evidence type="ECO:0000313" key="5">
    <source>
        <dbReference type="Proteomes" id="UP000645517"/>
    </source>
</evidence>
<evidence type="ECO:0000256" key="2">
    <source>
        <dbReference type="SAM" id="SignalP"/>
    </source>
</evidence>
<dbReference type="InterPro" id="IPR036691">
    <property type="entry name" value="Endo/exonu/phosph_ase_sf"/>
</dbReference>
<dbReference type="Pfam" id="PF00932">
    <property type="entry name" value="LTD"/>
    <property type="match status" value="1"/>
</dbReference>
<feature type="region of interest" description="Disordered" evidence="1">
    <location>
        <begin position="113"/>
        <end position="139"/>
    </location>
</feature>
<dbReference type="SUPFAM" id="SSF56219">
    <property type="entry name" value="DNase I-like"/>
    <property type="match status" value="1"/>
</dbReference>
<dbReference type="PROSITE" id="PS51841">
    <property type="entry name" value="LTD"/>
    <property type="match status" value="1"/>
</dbReference>
<name>A0ABQ2J3N9_9DEIO</name>
<dbReference type="CDD" id="cd04486">
    <property type="entry name" value="YhcR_OBF_like"/>
    <property type="match status" value="1"/>
</dbReference>
<protein>
    <submittedName>
        <fullName evidence="4">Nuclease</fullName>
    </submittedName>
</protein>
<evidence type="ECO:0000256" key="1">
    <source>
        <dbReference type="SAM" id="MobiDB-lite"/>
    </source>
</evidence>
<dbReference type="SUPFAM" id="SSF74853">
    <property type="entry name" value="Lamin A/C globular tail domain"/>
    <property type="match status" value="1"/>
</dbReference>
<dbReference type="PANTHER" id="PTHR42834:SF1">
    <property type="entry name" value="ENDONUCLEASE_EXONUCLEASE_PHOSPHATASE FAMILY PROTEIN (AFU_ORTHOLOGUE AFUA_3G09210)"/>
    <property type="match status" value="1"/>
</dbReference>
<dbReference type="InterPro" id="IPR001322">
    <property type="entry name" value="Lamin_tail_dom"/>
</dbReference>
<dbReference type="RefSeq" id="WP_189055732.1">
    <property type="nucleotide sequence ID" value="NZ_BMOR01000005.1"/>
</dbReference>
<feature type="chain" id="PRO_5046536358" evidence="2">
    <location>
        <begin position="29"/>
        <end position="1343"/>
    </location>
</feature>
<reference evidence="5" key="1">
    <citation type="journal article" date="2019" name="Int. J. Syst. Evol. Microbiol.">
        <title>The Global Catalogue of Microorganisms (GCM) 10K type strain sequencing project: providing services to taxonomists for standard genome sequencing and annotation.</title>
        <authorList>
            <consortium name="The Broad Institute Genomics Platform"/>
            <consortium name="The Broad Institute Genome Sequencing Center for Infectious Disease"/>
            <person name="Wu L."/>
            <person name="Ma J."/>
        </authorList>
    </citation>
    <scope>NUCLEOTIDE SEQUENCE [LARGE SCALE GENOMIC DNA]</scope>
    <source>
        <strain evidence="5">JCM 16918</strain>
    </source>
</reference>
<dbReference type="Gene3D" id="3.60.10.10">
    <property type="entry name" value="Endonuclease/exonuclease/phosphatase"/>
    <property type="match status" value="1"/>
</dbReference>
<evidence type="ECO:0000313" key="4">
    <source>
        <dbReference type="EMBL" id="GGN35752.1"/>
    </source>
</evidence>
<feature type="signal peptide" evidence="2">
    <location>
        <begin position="1"/>
        <end position="28"/>
    </location>
</feature>